<proteinExistence type="inferred from homology"/>
<keyword evidence="8 12" id="KW-1133">Transmembrane helix</keyword>
<keyword evidence="6" id="KW-0999">Mitochondrion inner membrane</keyword>
<dbReference type="AlphaFoldDB" id="A0A4E0RYW3"/>
<keyword evidence="5 12" id="KW-0812">Transmembrane</keyword>
<dbReference type="GO" id="GO:0045277">
    <property type="term" value="C:respiratory chain complex IV"/>
    <property type="evidence" value="ECO:0007669"/>
    <property type="project" value="InterPro"/>
</dbReference>
<dbReference type="FunFam" id="4.10.49.10:FF:000001">
    <property type="entry name" value="Cytochrome c oxidase subunit 7C"/>
    <property type="match status" value="1"/>
</dbReference>
<keyword evidence="9" id="KW-0496">Mitochondrion</keyword>
<evidence type="ECO:0000256" key="10">
    <source>
        <dbReference type="ARBA" id="ARBA00023136"/>
    </source>
</evidence>
<comment type="subcellular location">
    <subcellularLocation>
        <location evidence="1">Mitochondrion inner membrane</location>
        <topology evidence="1">Single-pass membrane protein</topology>
    </subcellularLocation>
</comment>
<feature type="transmembrane region" description="Helical" evidence="12">
    <location>
        <begin position="41"/>
        <end position="60"/>
    </location>
</feature>
<evidence type="ECO:0000256" key="7">
    <source>
        <dbReference type="ARBA" id="ARBA00022946"/>
    </source>
</evidence>
<evidence type="ECO:0000256" key="9">
    <source>
        <dbReference type="ARBA" id="ARBA00023128"/>
    </source>
</evidence>
<dbReference type="SUPFAM" id="SSF81427">
    <property type="entry name" value="Mitochondrial cytochrome c oxidase subunit VIIc (aka VIIIa)"/>
    <property type="match status" value="1"/>
</dbReference>
<comment type="similarity">
    <text evidence="3">Belongs to the cytochrome c oxidase VIIc family.</text>
</comment>
<dbReference type="GO" id="GO:0005743">
    <property type="term" value="C:mitochondrial inner membrane"/>
    <property type="evidence" value="ECO:0007669"/>
    <property type="project" value="UniProtKB-SubCell"/>
</dbReference>
<evidence type="ECO:0000256" key="1">
    <source>
        <dbReference type="ARBA" id="ARBA00004434"/>
    </source>
</evidence>
<evidence type="ECO:0000256" key="12">
    <source>
        <dbReference type="SAM" id="Phobius"/>
    </source>
</evidence>
<sequence>MLSQQLVRRFATSALRRSGNPEVGAKPGHNLPFTLGNRYKLTVYFILYFGSAFATPFLVVRHQLLK</sequence>
<keyword evidence="10 12" id="KW-0472">Membrane</keyword>
<keyword evidence="14" id="KW-1185">Reference proteome</keyword>
<evidence type="ECO:0000313" key="13">
    <source>
        <dbReference type="EMBL" id="THK32981.1"/>
    </source>
</evidence>
<dbReference type="CDD" id="cd00929">
    <property type="entry name" value="Cyt_c_Oxidase_VIIc"/>
    <property type="match status" value="1"/>
</dbReference>
<dbReference type="InterPro" id="IPR004202">
    <property type="entry name" value="COX7C/Cox8"/>
</dbReference>
<evidence type="ECO:0000256" key="2">
    <source>
        <dbReference type="ARBA" id="ARBA00004673"/>
    </source>
</evidence>
<accession>A0A4E0RYW3</accession>
<name>A0A4E0RYW3_9HYME</name>
<dbReference type="Gene3D" id="4.10.49.10">
    <property type="entry name" value="Cytochrome c oxidase subunit VIIc"/>
    <property type="match status" value="1"/>
</dbReference>
<organism evidence="13 14">
    <name type="scientific">Diachasma alloeum</name>
    <dbReference type="NCBI Taxonomy" id="454923"/>
    <lineage>
        <taxon>Eukaryota</taxon>
        <taxon>Metazoa</taxon>
        <taxon>Ecdysozoa</taxon>
        <taxon>Arthropoda</taxon>
        <taxon>Hexapoda</taxon>
        <taxon>Insecta</taxon>
        <taxon>Pterygota</taxon>
        <taxon>Neoptera</taxon>
        <taxon>Endopterygota</taxon>
        <taxon>Hymenoptera</taxon>
        <taxon>Apocrita</taxon>
        <taxon>Ichneumonoidea</taxon>
        <taxon>Braconidae</taxon>
        <taxon>Opiinae</taxon>
        <taxon>Diachasma</taxon>
    </lineage>
</organism>
<dbReference type="EMBL" id="ML158595">
    <property type="protein sequence ID" value="THK32981.1"/>
    <property type="molecule type" value="Genomic_DNA"/>
</dbReference>
<dbReference type="InterPro" id="IPR036636">
    <property type="entry name" value="COX7C/Cox8_sf"/>
</dbReference>
<evidence type="ECO:0000256" key="11">
    <source>
        <dbReference type="ARBA" id="ARBA00031140"/>
    </source>
</evidence>
<evidence type="ECO:0000256" key="4">
    <source>
        <dbReference type="ARBA" id="ARBA00017004"/>
    </source>
</evidence>
<gene>
    <name evidence="13" type="primary">COX7C</name>
    <name evidence="13" type="ORF">DALL_DALL000168</name>
</gene>
<dbReference type="GeneID" id="107037036"/>
<dbReference type="KEGG" id="dam:107037036"/>
<dbReference type="CTD" id="1350"/>
<dbReference type="Proteomes" id="UP000297026">
    <property type="component" value="Unassembled WGS sequence"/>
</dbReference>
<comment type="pathway">
    <text evidence="2">Energy metabolism; oxidative phosphorylation.</text>
</comment>
<dbReference type="PANTHER" id="PTHR13313">
    <property type="entry name" value="CYTOCHROME C OXIDASE SUBUNIT VIIC"/>
    <property type="match status" value="1"/>
</dbReference>
<dbReference type="PANTHER" id="PTHR13313:SF0">
    <property type="entry name" value="CYTOCHROME C OXIDASE SUBUNIT 7C, MITOCHONDRIAL"/>
    <property type="match status" value="1"/>
</dbReference>
<evidence type="ECO:0000256" key="8">
    <source>
        <dbReference type="ARBA" id="ARBA00022989"/>
    </source>
</evidence>
<evidence type="ECO:0000256" key="5">
    <source>
        <dbReference type="ARBA" id="ARBA00022692"/>
    </source>
</evidence>
<dbReference type="GO" id="GO:0006123">
    <property type="term" value="P:mitochondrial electron transport, cytochrome c to oxygen"/>
    <property type="evidence" value="ECO:0007669"/>
    <property type="project" value="InterPro"/>
</dbReference>
<evidence type="ECO:0000256" key="6">
    <source>
        <dbReference type="ARBA" id="ARBA00022792"/>
    </source>
</evidence>
<dbReference type="OrthoDB" id="9974841at2759"/>
<evidence type="ECO:0000313" key="14">
    <source>
        <dbReference type="Proteomes" id="UP000297026"/>
    </source>
</evidence>
<evidence type="ECO:0000256" key="3">
    <source>
        <dbReference type="ARBA" id="ARBA00010514"/>
    </source>
</evidence>
<dbReference type="Pfam" id="PF02935">
    <property type="entry name" value="COX7C"/>
    <property type="match status" value="1"/>
</dbReference>
<dbReference type="UniPathway" id="UPA00705"/>
<keyword evidence="7" id="KW-0809">Transit peptide</keyword>
<protein>
    <recommendedName>
        <fullName evidence="4">Cytochrome c oxidase subunit 7C, mitochondrial</fullName>
    </recommendedName>
    <alternativeName>
        <fullName evidence="11">Cytochrome c oxidase polypeptide VIIc</fullName>
    </alternativeName>
</protein>
<reference evidence="13" key="1">
    <citation type="submission" date="2019-02" db="EMBL/GenBank/DDBJ databases">
        <title>Genome of the parasitoid wasp Diachasma alloeum, an emerging model for ecological speciation and transitions to asexual reproduction.</title>
        <authorList>
            <person name="Robertson H.M."/>
            <person name="Walden K.K."/>
            <person name="Tvedte E.S."/>
            <person name="Hood G.R."/>
            <person name="Feder J.L."/>
            <person name="Forbes A.A."/>
            <person name="Logsdon J.M."/>
            <person name="Mcelroy K.E."/>
        </authorList>
    </citation>
    <scope>NUCLEOTIDE SEQUENCE [LARGE SCALE GENOMIC DNA]</scope>
    <source>
        <strain evidence="13">Michigan</strain>
    </source>
</reference>